<dbReference type="PANTHER" id="PTHR24201">
    <property type="entry name" value="ANK_REP_REGION DOMAIN-CONTAINING PROTEIN"/>
    <property type="match status" value="1"/>
</dbReference>
<dbReference type="InterPro" id="IPR002110">
    <property type="entry name" value="Ankyrin_rpt"/>
</dbReference>
<dbReference type="EMBL" id="JARWBG010000043">
    <property type="protein sequence ID" value="MDH2392499.1"/>
    <property type="molecule type" value="Genomic_DNA"/>
</dbReference>
<evidence type="ECO:0000256" key="1">
    <source>
        <dbReference type="ARBA" id="ARBA00022737"/>
    </source>
</evidence>
<keyword evidence="2 3" id="KW-0040">ANK repeat</keyword>
<name>A0ABT6HWR4_9ACTN</name>
<keyword evidence="1" id="KW-0677">Repeat</keyword>
<dbReference type="Pfam" id="PF12796">
    <property type="entry name" value="Ank_2"/>
    <property type="match status" value="1"/>
</dbReference>
<dbReference type="PROSITE" id="PS50088">
    <property type="entry name" value="ANK_REPEAT"/>
    <property type="match status" value="2"/>
</dbReference>
<evidence type="ECO:0000313" key="4">
    <source>
        <dbReference type="EMBL" id="MDH2392499.1"/>
    </source>
</evidence>
<evidence type="ECO:0000256" key="3">
    <source>
        <dbReference type="PROSITE-ProRule" id="PRU00023"/>
    </source>
</evidence>
<comment type="caution">
    <text evidence="4">The sequence shown here is derived from an EMBL/GenBank/DDBJ whole genome shotgun (WGS) entry which is preliminary data.</text>
</comment>
<feature type="repeat" description="ANK" evidence="3">
    <location>
        <begin position="466"/>
        <end position="498"/>
    </location>
</feature>
<sequence>MTALPPHAVAAWGRIRRHAVPRWMIERTAERRAAGDWQGACAAAAMDVAFGPADVAARYGTEAAAALEDDLRHFAPDLLRWHLPRGLGGRTTLAPGRTVLLAGYGAPGSDPADVPYLQVVLPPMTEGPQRLTLRFAALGHEDDSPRSTVENWTTARFLWDVRRTAELRERCGGGADRAPFCRANGTLLPPDDLPAADPGGGDTAARTEWITLLHERGEVEAAFDAVGIEMDLTPPNARRYWGSHTPRDVFARLPLALTRLAPEVRRLEEAGAGGRFRINRDWSGAMLLESAGPGPSDGLRVRVLDWKNAADVPLLPDALWQRLVDIELLRTGAIDPVRLHPLVAGALFPSRAADDGPPGPPGPAAPRPVRVRCRGEWHELASGGGGLAMRRHSEEEQRREQALRAFGGDVSGCFAVQAAWTSGAGRLPKALRAERREFFLRVQHGDTPGVLELLDAGVDPRIRDAAGRSLLHVLHLLDHEPLLRRLLAAGLDLEAVDRQGLTPLCTAVGERGSKSLVEALVAAGARIDVTDPLGLSLAQVIRRYGRTDLRFLWARVRREHPGIGADWWEEWHAGRGKGADWNMDEDGDADWNMDGDA</sequence>
<protein>
    <submittedName>
        <fullName evidence="4">Ankyrin repeat domain-containing protein</fullName>
    </submittedName>
</protein>
<feature type="repeat" description="ANK" evidence="3">
    <location>
        <begin position="499"/>
        <end position="532"/>
    </location>
</feature>
<dbReference type="RefSeq" id="WP_279931589.1">
    <property type="nucleotide sequence ID" value="NZ_JARWBG010000043.1"/>
</dbReference>
<evidence type="ECO:0000313" key="5">
    <source>
        <dbReference type="Proteomes" id="UP001223144"/>
    </source>
</evidence>
<reference evidence="4 5" key="1">
    <citation type="submission" date="2023-04" db="EMBL/GenBank/DDBJ databases">
        <title>Streptomyces chengmaiensis sp. nov. isolated from the stem of mangrove plant in Hainan.</title>
        <authorList>
            <person name="Huang X."/>
            <person name="Zhou S."/>
            <person name="Chu X."/>
            <person name="Xie Y."/>
            <person name="Lin Y."/>
        </authorList>
    </citation>
    <scope>NUCLEOTIDE SEQUENCE [LARGE SCALE GENOMIC DNA]</scope>
    <source>
        <strain evidence="4 5">HNM0663</strain>
    </source>
</reference>
<gene>
    <name evidence="4" type="ORF">QCN29_27725</name>
</gene>
<dbReference type="Gene3D" id="1.25.40.20">
    <property type="entry name" value="Ankyrin repeat-containing domain"/>
    <property type="match status" value="1"/>
</dbReference>
<dbReference type="PANTHER" id="PTHR24201:SF14">
    <property type="entry name" value="CYCLIN-DEPENDENT KINASE 4 INHIBITOR C-LIKE"/>
    <property type="match status" value="1"/>
</dbReference>
<dbReference type="Proteomes" id="UP001223144">
    <property type="component" value="Unassembled WGS sequence"/>
</dbReference>
<accession>A0ABT6HWR4</accession>
<dbReference type="InterPro" id="IPR036770">
    <property type="entry name" value="Ankyrin_rpt-contain_sf"/>
</dbReference>
<proteinExistence type="predicted"/>
<dbReference type="SUPFAM" id="SSF48403">
    <property type="entry name" value="Ankyrin repeat"/>
    <property type="match status" value="1"/>
</dbReference>
<keyword evidence="5" id="KW-1185">Reference proteome</keyword>
<evidence type="ECO:0000256" key="2">
    <source>
        <dbReference type="ARBA" id="ARBA00023043"/>
    </source>
</evidence>
<organism evidence="4 5">
    <name type="scientific">Streptomyces chengmaiensis</name>
    <dbReference type="NCBI Taxonomy" id="3040919"/>
    <lineage>
        <taxon>Bacteria</taxon>
        <taxon>Bacillati</taxon>
        <taxon>Actinomycetota</taxon>
        <taxon>Actinomycetes</taxon>
        <taxon>Kitasatosporales</taxon>
        <taxon>Streptomycetaceae</taxon>
        <taxon>Streptomyces</taxon>
    </lineage>
</organism>
<dbReference type="InterPro" id="IPR050776">
    <property type="entry name" value="Ank_Repeat/CDKN_Inhibitor"/>
</dbReference>